<comment type="similarity">
    <text evidence="1">Belongs to the transposase 7 family.</text>
</comment>
<dbReference type="Pfam" id="PF01526">
    <property type="entry name" value="DDE_Tnp_Tn3"/>
    <property type="match status" value="1"/>
</dbReference>
<feature type="domain" description="Tn3 transposase DDE" evidence="6">
    <location>
        <begin position="580"/>
        <end position="965"/>
    </location>
</feature>
<evidence type="ECO:0000259" key="6">
    <source>
        <dbReference type="Pfam" id="PF01526"/>
    </source>
</evidence>
<protein>
    <submittedName>
        <fullName evidence="8">Tn3 family transposase</fullName>
    </submittedName>
</protein>
<dbReference type="RefSeq" id="WP_394461995.1">
    <property type="nucleotide sequence ID" value="NZ_JBIGHZ010000005.1"/>
</dbReference>
<keyword evidence="3" id="KW-0238">DNA-binding</keyword>
<evidence type="ECO:0000256" key="2">
    <source>
        <dbReference type="ARBA" id="ARBA00022578"/>
    </source>
</evidence>
<feature type="region of interest" description="Disordered" evidence="5">
    <location>
        <begin position="969"/>
        <end position="1009"/>
    </location>
</feature>
<proteinExistence type="inferred from homology"/>
<feature type="domain" description="DUF4158" evidence="7">
    <location>
        <begin position="6"/>
        <end position="169"/>
    </location>
</feature>
<evidence type="ECO:0000256" key="4">
    <source>
        <dbReference type="ARBA" id="ARBA00023172"/>
    </source>
</evidence>
<sequence>MPRRELLTPAQREQLLAFPTDEAELIRLYTLGEADQAFIRAHRGAQNRLGVAVQIAYLRFPGQPIARGENPHPPLLAMVAAQLKTPESAWTLYASRDETRREHAGSIIRWLGLKNMGLTDHRSLSTWLMPIAMQSTQGIVLAQALVDEMRKRLMVLPALGTIERLCAEVQTRAQRRIFKMLTAPLSDAQRSALDSLLEPHKGGPLTVLTWLRQPPGKPSARTILAHTARLQAVRALNLPVDLGRDVNADRVLRMAREGAQMAVYQLKEYEPLRRQATLVAIALDVGSTLTDKILDLHDRLIGQFFNKSKHKYAQRFADDGKSLNAKVRLFADVGTALIEARDADGDAYAAIETVLSWEEFQRSVEEAKRLARDKEFDSMELLTEYFGQLRRYSPAFLELFEFRAAPARQPLIDAIDVLREMNKAGERDVPPNAPMDFFKVRWQRFILTEDGVDRRFYEMAAMSELKDALRSGDVSVVGSRQFKDFEDYLLPKAVFESQKAEGRLDLPVPTDVNEYLEERLGLLREALDEANRLAAAGELTDVRIDDRGIKISPIENEVPPEAEALKIQAYSMLPRIKITDLLLEVLSWVDFGAQFTHLKSGAPHKDHTLLLTAVLADAFNLGLEKMAEACPGMTASRLAYLVAWHVRTETYSKALAELVNFHHKLPFAAHWGDGSTSSSDGQRFKAGGHAESSGFQNPKYGDDPGVLFYTHVSGQYAGYHIKVINGPARDATHVLDGLLYHESDLQIEEHYTDTAGFTDQVFAACFMHGFAFAPRIADMQDKVLFAPGKAADWPTLAAIIGGSLNIKLIDQTFDDCQRVMASIRQGTVTASLLLRKLASYPRQNSIALGLRELGRIERSLHMLKWLREPAYRRRVGAGLNKGEARHKLARAVFFHRLGEVRDRAFEDQQNRASGLNLVMQAITAWNTVYLERAIETIRLQQPVNDALLAHISPLGWNHISLTGDYSWASSKQPKPGEFRQLRPFTPRQAEAQPDSDAASDHQPSATDES</sequence>
<evidence type="ECO:0000256" key="1">
    <source>
        <dbReference type="ARBA" id="ARBA00009402"/>
    </source>
</evidence>
<accession>A0ABW7FXR1</accession>
<reference evidence="8 9" key="1">
    <citation type="submission" date="2024-08" db="EMBL/GenBank/DDBJ databases">
        <authorList>
            <person name="Lu H."/>
        </authorList>
    </citation>
    <scope>NUCLEOTIDE SEQUENCE [LARGE SCALE GENOMIC DNA]</scope>
    <source>
        <strain evidence="8 9">BYS180W</strain>
    </source>
</reference>
<comment type="caution">
    <text evidence="8">The sequence shown here is derived from an EMBL/GenBank/DDBJ whole genome shotgun (WGS) entry which is preliminary data.</text>
</comment>
<evidence type="ECO:0000256" key="3">
    <source>
        <dbReference type="ARBA" id="ARBA00023125"/>
    </source>
</evidence>
<keyword evidence="2" id="KW-0815">Transposition</keyword>
<organism evidence="8 9">
    <name type="scientific">Roseateles rivi</name>
    <dbReference type="NCBI Taxonomy" id="3299028"/>
    <lineage>
        <taxon>Bacteria</taxon>
        <taxon>Pseudomonadati</taxon>
        <taxon>Pseudomonadota</taxon>
        <taxon>Betaproteobacteria</taxon>
        <taxon>Burkholderiales</taxon>
        <taxon>Sphaerotilaceae</taxon>
        <taxon>Roseateles</taxon>
    </lineage>
</organism>
<evidence type="ECO:0000313" key="9">
    <source>
        <dbReference type="Proteomes" id="UP001606099"/>
    </source>
</evidence>
<evidence type="ECO:0000256" key="5">
    <source>
        <dbReference type="SAM" id="MobiDB-lite"/>
    </source>
</evidence>
<evidence type="ECO:0000259" key="7">
    <source>
        <dbReference type="Pfam" id="PF13700"/>
    </source>
</evidence>
<dbReference type="InterPro" id="IPR047653">
    <property type="entry name" value="Tn3-like_transpos"/>
</dbReference>
<dbReference type="NCBIfam" id="NF033527">
    <property type="entry name" value="transpos_Tn3"/>
    <property type="match status" value="1"/>
</dbReference>
<dbReference type="EMBL" id="JBIGHZ010000005">
    <property type="protein sequence ID" value="MFG6449105.1"/>
    <property type="molecule type" value="Genomic_DNA"/>
</dbReference>
<evidence type="ECO:0000313" key="8">
    <source>
        <dbReference type="EMBL" id="MFG6449105.1"/>
    </source>
</evidence>
<dbReference type="Proteomes" id="UP001606099">
    <property type="component" value="Unassembled WGS sequence"/>
</dbReference>
<dbReference type="InterPro" id="IPR002513">
    <property type="entry name" value="Tn3_Tnp_DDE_dom"/>
</dbReference>
<keyword evidence="9" id="KW-1185">Reference proteome</keyword>
<name>A0ABW7FXR1_9BURK</name>
<keyword evidence="4" id="KW-0233">DNA recombination</keyword>
<dbReference type="InterPro" id="IPR025296">
    <property type="entry name" value="DUF4158"/>
</dbReference>
<dbReference type="Pfam" id="PF13700">
    <property type="entry name" value="DUF4158"/>
    <property type="match status" value="1"/>
</dbReference>
<gene>
    <name evidence="8" type="ORF">ACG0Z6_12775</name>
</gene>